<evidence type="ECO:0000256" key="1">
    <source>
        <dbReference type="SAM" id="Phobius"/>
    </source>
</evidence>
<evidence type="ECO:0008006" key="4">
    <source>
        <dbReference type="Google" id="ProtNLM"/>
    </source>
</evidence>
<keyword evidence="1" id="KW-0812">Transmembrane</keyword>
<organism evidence="2 3">
    <name type="scientific">Flavihumibacter stibioxidans</name>
    <dbReference type="NCBI Taxonomy" id="1834163"/>
    <lineage>
        <taxon>Bacteria</taxon>
        <taxon>Pseudomonadati</taxon>
        <taxon>Bacteroidota</taxon>
        <taxon>Chitinophagia</taxon>
        <taxon>Chitinophagales</taxon>
        <taxon>Chitinophagaceae</taxon>
        <taxon>Flavihumibacter</taxon>
    </lineage>
</organism>
<sequence length="103" mass="11183">MSMVKSTPSLALCLALDAVGYFTYAVPFLGEFGDIIWAPISGLLFYKLFGGGFKGAIGGLFGFAEEILPFTDFIPTFTLGWIMSRVGKRKTSPVTITLPAHRK</sequence>
<keyword evidence="3" id="KW-1185">Reference proteome</keyword>
<evidence type="ECO:0000313" key="2">
    <source>
        <dbReference type="EMBL" id="MBC6492012.1"/>
    </source>
</evidence>
<protein>
    <recommendedName>
        <fullName evidence="4">ECF transporter S component</fullName>
    </recommendedName>
</protein>
<keyword evidence="1" id="KW-1133">Transmembrane helix</keyword>
<dbReference type="Proteomes" id="UP000765802">
    <property type="component" value="Unassembled WGS sequence"/>
</dbReference>
<evidence type="ECO:0000313" key="3">
    <source>
        <dbReference type="Proteomes" id="UP000765802"/>
    </source>
</evidence>
<keyword evidence="1" id="KW-0472">Membrane</keyword>
<proteinExistence type="predicted"/>
<feature type="transmembrane region" description="Helical" evidence="1">
    <location>
        <begin position="35"/>
        <end position="53"/>
    </location>
</feature>
<gene>
    <name evidence="2" type="ORF">BC349_13190</name>
</gene>
<accession>A0ABR7MAD4</accession>
<dbReference type="EMBL" id="MBUA01000023">
    <property type="protein sequence ID" value="MBC6492012.1"/>
    <property type="molecule type" value="Genomic_DNA"/>
</dbReference>
<comment type="caution">
    <text evidence="2">The sequence shown here is derived from an EMBL/GenBank/DDBJ whole genome shotgun (WGS) entry which is preliminary data.</text>
</comment>
<reference evidence="2 3" key="1">
    <citation type="submission" date="2016-07" db="EMBL/GenBank/DDBJ databases">
        <title>Genome analysis of Flavihumibacter stibioxidans YS-17.</title>
        <authorList>
            <person name="Shi K."/>
            <person name="Han Y."/>
            <person name="Wang G."/>
        </authorList>
    </citation>
    <scope>NUCLEOTIDE SEQUENCE [LARGE SCALE GENOMIC DNA]</scope>
    <source>
        <strain evidence="2 3">YS-17</strain>
    </source>
</reference>
<name>A0ABR7MAD4_9BACT</name>